<evidence type="ECO:0000313" key="3">
    <source>
        <dbReference type="Proteomes" id="UP000232003"/>
    </source>
</evidence>
<feature type="region of interest" description="Disordered" evidence="1">
    <location>
        <begin position="1"/>
        <end position="22"/>
    </location>
</feature>
<reference evidence="2 3" key="1">
    <citation type="submission" date="2017-11" db="EMBL/GenBank/DDBJ databases">
        <title>Complete genome of a free-living desiccation-tolerant cyanobacterium and its photosynthetic adaptation to extreme terrestrial habitat.</title>
        <authorList>
            <person name="Shang J."/>
        </authorList>
    </citation>
    <scope>NUCLEOTIDE SEQUENCE [LARGE SCALE GENOMIC DNA]</scope>
    <source>
        <strain evidence="2 3">CCNUN1</strain>
    </source>
</reference>
<evidence type="ECO:0000256" key="1">
    <source>
        <dbReference type="SAM" id="MobiDB-lite"/>
    </source>
</evidence>
<name>A0A2K8T0I5_9NOSO</name>
<dbReference type="AlphaFoldDB" id="A0A2K8T0I5"/>
<organism evidence="2 3">
    <name type="scientific">Nostoc flagelliforme CCNUN1</name>
    <dbReference type="NCBI Taxonomy" id="2038116"/>
    <lineage>
        <taxon>Bacteria</taxon>
        <taxon>Bacillati</taxon>
        <taxon>Cyanobacteriota</taxon>
        <taxon>Cyanophyceae</taxon>
        <taxon>Nostocales</taxon>
        <taxon>Nostocaceae</taxon>
        <taxon>Nostoc</taxon>
    </lineage>
</organism>
<accession>A0A2K8T0I5</accession>
<dbReference type="Proteomes" id="UP000232003">
    <property type="component" value="Chromosome"/>
</dbReference>
<evidence type="ECO:0000313" key="2">
    <source>
        <dbReference type="EMBL" id="AUB41191.1"/>
    </source>
</evidence>
<dbReference type="EMBL" id="CP024785">
    <property type="protein sequence ID" value="AUB41191.1"/>
    <property type="molecule type" value="Genomic_DNA"/>
</dbReference>
<sequence length="49" mass="5566">MIELPHESSCIPPQPSTLTSNTDKDCISQRLLKFICKSDRLYSTQSQPK</sequence>
<dbReference type="KEGG" id="nfl:COO91_07236"/>
<proteinExistence type="predicted"/>
<gene>
    <name evidence="2" type="ORF">COO91_07236</name>
</gene>
<keyword evidence="3" id="KW-1185">Reference proteome</keyword>
<protein>
    <submittedName>
        <fullName evidence="2">Uncharacterized protein</fullName>
    </submittedName>
</protein>